<dbReference type="Gene3D" id="2.60.40.1090">
    <property type="entry name" value="Fimbrial-type adhesion domain"/>
    <property type="match status" value="1"/>
</dbReference>
<dbReference type="InterPro" id="IPR036937">
    <property type="entry name" value="Adhesion_dom_fimbrial_sf"/>
</dbReference>
<name>F2Q829_YEREN</name>
<evidence type="ECO:0000256" key="1">
    <source>
        <dbReference type="SAM" id="SignalP"/>
    </source>
</evidence>
<accession>F2Q829</accession>
<dbReference type="InterPro" id="IPR008966">
    <property type="entry name" value="Adhesion_dom_sf"/>
</dbReference>
<dbReference type="EMBL" id="FN298493">
    <property type="protein sequence ID" value="CAX67757.1"/>
    <property type="molecule type" value="Genomic_DNA"/>
</dbReference>
<protein>
    <submittedName>
        <fullName evidence="3">Putative fimbrial membrane protein</fullName>
    </submittedName>
</protein>
<evidence type="ECO:0000313" key="3">
    <source>
        <dbReference type="EMBL" id="CAX67757.1"/>
    </source>
</evidence>
<proteinExistence type="predicted"/>
<sequence length="168" mass="17714">MSKNVAIARFLAVATFLTMPILACGAASAVPNLTFGGTLIEPPLCEVNSGELIDVDFGERLGIHKVDGIQYLQKVNYSITCAPGAKDWAMELMLSGEPTPYDVAAIQTNNPDLGIRVLLNGETFILGKPVAVNPADLPVLEVVPVKTPGSTLVEGAFEATATLQAVYQ</sequence>
<dbReference type="AlphaFoldDB" id="F2Q829"/>
<feature type="chain" id="PRO_5003288476" evidence="1">
    <location>
        <begin position="30"/>
        <end position="168"/>
    </location>
</feature>
<reference evidence="3" key="1">
    <citation type="submission" date="2009-04" db="EMBL/GenBank/DDBJ databases">
        <title>Novel enterobacterial integrative and conjugative elements (ICEs), including a mobilisable relateive of SPI-7.</title>
        <authorList>
            <person name="Seth-Smith H.M."/>
        </authorList>
    </citation>
    <scope>NUCLEOTIDE SEQUENCE</scope>
    <source>
        <strain evidence="3">Y69</strain>
    </source>
</reference>
<feature type="signal peptide" evidence="1">
    <location>
        <begin position="1"/>
        <end position="29"/>
    </location>
</feature>
<dbReference type="SUPFAM" id="SSF49401">
    <property type="entry name" value="Bacterial adhesins"/>
    <property type="match status" value="1"/>
</dbReference>
<feature type="domain" description="Fimbrial-type adhesion" evidence="2">
    <location>
        <begin position="35"/>
        <end position="168"/>
    </location>
</feature>
<dbReference type="GO" id="GO:0009289">
    <property type="term" value="C:pilus"/>
    <property type="evidence" value="ECO:0007669"/>
    <property type="project" value="InterPro"/>
</dbReference>
<organism evidence="3">
    <name type="scientific">Yersinia enterocolitica</name>
    <dbReference type="NCBI Taxonomy" id="630"/>
    <lineage>
        <taxon>Bacteria</taxon>
        <taxon>Pseudomonadati</taxon>
        <taxon>Pseudomonadota</taxon>
        <taxon>Gammaproteobacteria</taxon>
        <taxon>Enterobacterales</taxon>
        <taxon>Yersiniaceae</taxon>
        <taxon>Yersinia</taxon>
    </lineage>
</organism>
<evidence type="ECO:0000259" key="2">
    <source>
        <dbReference type="Pfam" id="PF00419"/>
    </source>
</evidence>
<dbReference type="GO" id="GO:0007155">
    <property type="term" value="P:cell adhesion"/>
    <property type="evidence" value="ECO:0007669"/>
    <property type="project" value="InterPro"/>
</dbReference>
<dbReference type="Pfam" id="PF00419">
    <property type="entry name" value="Fimbrial"/>
    <property type="match status" value="1"/>
</dbReference>
<dbReference type="InterPro" id="IPR000259">
    <property type="entry name" value="Adhesion_dom_fimbrial"/>
</dbReference>
<gene>
    <name evidence="3" type="ORF">Y69_0068</name>
</gene>
<keyword evidence="1" id="KW-0732">Signal</keyword>